<dbReference type="HOGENOM" id="CLU_201442_0_0_1"/>
<organism evidence="1 2">
    <name type="scientific">Globisporangium ultimum (strain ATCC 200006 / CBS 805.95 / DAOM BR144)</name>
    <name type="common">Pythium ultimum</name>
    <dbReference type="NCBI Taxonomy" id="431595"/>
    <lineage>
        <taxon>Eukaryota</taxon>
        <taxon>Sar</taxon>
        <taxon>Stramenopiles</taxon>
        <taxon>Oomycota</taxon>
        <taxon>Peronosporomycetes</taxon>
        <taxon>Pythiales</taxon>
        <taxon>Pythiaceae</taxon>
        <taxon>Globisporangium</taxon>
    </lineage>
</organism>
<reference evidence="2" key="1">
    <citation type="journal article" date="2010" name="Genome Biol.">
        <title>Genome sequence of the necrotrophic plant pathogen Pythium ultimum reveals original pathogenicity mechanisms and effector repertoire.</title>
        <authorList>
            <person name="Levesque C.A."/>
            <person name="Brouwer H."/>
            <person name="Cano L."/>
            <person name="Hamilton J.P."/>
            <person name="Holt C."/>
            <person name="Huitema E."/>
            <person name="Raffaele S."/>
            <person name="Robideau G.P."/>
            <person name="Thines M."/>
            <person name="Win J."/>
            <person name="Zerillo M.M."/>
            <person name="Beakes G.W."/>
            <person name="Boore J.L."/>
            <person name="Busam D."/>
            <person name="Dumas B."/>
            <person name="Ferriera S."/>
            <person name="Fuerstenberg S.I."/>
            <person name="Gachon C.M."/>
            <person name="Gaulin E."/>
            <person name="Govers F."/>
            <person name="Grenville-Briggs L."/>
            <person name="Horner N."/>
            <person name="Hostetler J."/>
            <person name="Jiang R.H."/>
            <person name="Johnson J."/>
            <person name="Krajaejun T."/>
            <person name="Lin H."/>
            <person name="Meijer H.J."/>
            <person name="Moore B."/>
            <person name="Morris P."/>
            <person name="Phuntmart V."/>
            <person name="Puiu D."/>
            <person name="Shetty J."/>
            <person name="Stajich J.E."/>
            <person name="Tripathy S."/>
            <person name="Wawra S."/>
            <person name="van West P."/>
            <person name="Whitty B.R."/>
            <person name="Coutinho P.M."/>
            <person name="Henrissat B."/>
            <person name="Martin F."/>
            <person name="Thomas P.D."/>
            <person name="Tyler B.M."/>
            <person name="De Vries R.P."/>
            <person name="Kamoun S."/>
            <person name="Yandell M."/>
            <person name="Tisserat N."/>
            <person name="Buell C.R."/>
        </authorList>
    </citation>
    <scope>NUCLEOTIDE SEQUENCE</scope>
    <source>
        <strain evidence="2">DAOM:BR144</strain>
    </source>
</reference>
<reference evidence="2" key="2">
    <citation type="submission" date="2010-04" db="EMBL/GenBank/DDBJ databases">
        <authorList>
            <person name="Buell R."/>
            <person name="Hamilton J."/>
            <person name="Hostetler J."/>
        </authorList>
    </citation>
    <scope>NUCLEOTIDE SEQUENCE [LARGE SCALE GENOMIC DNA]</scope>
    <source>
        <strain evidence="2">DAOM:BR144</strain>
    </source>
</reference>
<dbReference type="EnsemblProtists" id="PYU1_T011199">
    <property type="protein sequence ID" value="PYU1_T011199"/>
    <property type="gene ID" value="PYU1_G011174"/>
</dbReference>
<evidence type="ECO:0000313" key="2">
    <source>
        <dbReference type="Proteomes" id="UP000019132"/>
    </source>
</evidence>
<sequence length="67" mass="7617">FLTLSGSKSNQLGPATIRKLNRSGHPFIYPVLGAVWLMQARCEFRETYQWLCIVTLTAEYAGLQRLT</sequence>
<evidence type="ECO:0000313" key="1">
    <source>
        <dbReference type="EnsemblProtists" id="PYU1_T011199"/>
    </source>
</evidence>
<accession>K3X1V0</accession>
<dbReference type="VEuPathDB" id="FungiDB:PYU1_G011174"/>
<name>K3X1V0_GLOUD</name>
<dbReference type="EMBL" id="GL376606">
    <property type="status" value="NOT_ANNOTATED_CDS"/>
    <property type="molecule type" value="Genomic_DNA"/>
</dbReference>
<dbReference type="InParanoid" id="K3X1V0"/>
<proteinExistence type="predicted"/>
<keyword evidence="2" id="KW-1185">Reference proteome</keyword>
<dbReference type="AlphaFoldDB" id="K3X1V0"/>
<protein>
    <submittedName>
        <fullName evidence="1">Uncharacterized protein</fullName>
    </submittedName>
</protein>
<reference evidence="1" key="3">
    <citation type="submission" date="2015-02" db="UniProtKB">
        <authorList>
            <consortium name="EnsemblProtists"/>
        </authorList>
    </citation>
    <scope>IDENTIFICATION</scope>
    <source>
        <strain evidence="1">DAOM BR144</strain>
    </source>
</reference>
<dbReference type="Proteomes" id="UP000019132">
    <property type="component" value="Unassembled WGS sequence"/>
</dbReference>